<accession>A0A398DCQ8</accession>
<reference evidence="1 2" key="1">
    <citation type="submission" date="2018-09" db="EMBL/GenBank/DDBJ databases">
        <title>Discovery and Ecogenomic Context for Candidatus Cryosericales, a Global Caldiserica Order Active in Thawing Permafrost.</title>
        <authorList>
            <person name="Martinez M.A."/>
            <person name="Woodcroft B.J."/>
            <person name="Ignacio Espinoza J.C."/>
            <person name="Zayed A."/>
            <person name="Singleton C.M."/>
            <person name="Boyd J."/>
            <person name="Li Y.-F."/>
            <person name="Purvine S."/>
            <person name="Maughan H."/>
            <person name="Hodgkins S.B."/>
            <person name="Anderson D."/>
            <person name="Sederholm M."/>
            <person name="Temperton B."/>
            <person name="Saleska S.R."/>
            <person name="Tyson G.W."/>
            <person name="Rich V.I."/>
        </authorList>
    </citation>
    <scope>NUCLEOTIDE SEQUENCE [LARGE SCALE GENOMIC DNA]</scope>
    <source>
        <strain evidence="1 2">SMC5</strain>
    </source>
</reference>
<dbReference type="Proteomes" id="UP000266489">
    <property type="component" value="Unassembled WGS sequence"/>
</dbReference>
<evidence type="ECO:0000313" key="1">
    <source>
        <dbReference type="EMBL" id="RIE12915.1"/>
    </source>
</evidence>
<dbReference type="RefSeq" id="WP_119119579.1">
    <property type="nucleotide sequence ID" value="NZ_QXIU01000083.1"/>
</dbReference>
<sequence>MAETVVEIEVYGIWDEDPAASSCGCGGGGCGCATPAQTMGEMFESLRTSLDASDIKERCSLRFIDIIKDSDAQVNQARKMVETGYSLPLTALNGTWSFYGGMSSDLFLTKIREILNGEKEQAGEAR</sequence>
<evidence type="ECO:0000313" key="2">
    <source>
        <dbReference type="Proteomes" id="UP000266489"/>
    </source>
</evidence>
<comment type="caution">
    <text evidence="1">The sequence shown here is derived from an EMBL/GenBank/DDBJ whole genome shotgun (WGS) entry which is preliminary data.</text>
</comment>
<proteinExistence type="predicted"/>
<organism evidence="1 2">
    <name type="scientific">Candidatus Cryosericum odellii</name>
    <dbReference type="NCBI Taxonomy" id="2290917"/>
    <lineage>
        <taxon>Bacteria</taxon>
        <taxon>Pseudomonadati</taxon>
        <taxon>Caldisericota/Cryosericota group</taxon>
        <taxon>Candidatus Cryosericota</taxon>
        <taxon>Candidatus Cryosericia</taxon>
        <taxon>Candidatus Cryosericales</taxon>
        <taxon>Candidatus Cryosericaceae</taxon>
        <taxon>Candidatus Cryosericum</taxon>
    </lineage>
</organism>
<name>A0A398DCQ8_9BACT</name>
<evidence type="ECO:0008006" key="3">
    <source>
        <dbReference type="Google" id="ProtNLM"/>
    </source>
</evidence>
<dbReference type="EMBL" id="QXIU01000083">
    <property type="protein sequence ID" value="RIE12915.1"/>
    <property type="molecule type" value="Genomic_DNA"/>
</dbReference>
<protein>
    <recommendedName>
        <fullName evidence="3">Thioredoxin-like fold domain-containing protein</fullName>
    </recommendedName>
</protein>
<dbReference type="AlphaFoldDB" id="A0A398DCQ8"/>
<gene>
    <name evidence="1" type="ORF">SMC5_03300</name>
</gene>
<dbReference type="OrthoDB" id="1936700at2"/>